<protein>
    <submittedName>
        <fullName evidence="1">Uncharacterized protein</fullName>
    </submittedName>
</protein>
<dbReference type="InParanoid" id="C3YWD0"/>
<dbReference type="EMBL" id="GG666561">
    <property type="protein sequence ID" value="EEN55174.1"/>
    <property type="molecule type" value="Genomic_DNA"/>
</dbReference>
<sequence length="211" mass="23798">MDTFDNYNVIGAPIPRQTFCHAGRCVDRPHEEAAKNLDRNPGLETPRGGVSLISLMRGFPQWLTAPTITSPIPPDYNDRVCGKYRTIMLFSCKWALPISGNIQGLPFSKEGRDWELEPWRKEVSQSCELFKLLIKVIRAFNTLVAATIQRLGDLEVRTVKQTVWQGLDTGHCCGLTRELIPFLHRCHRNPGLYCGQASSGLFTTVFSYSQL</sequence>
<evidence type="ECO:0000313" key="1">
    <source>
        <dbReference type="EMBL" id="EEN55174.1"/>
    </source>
</evidence>
<organism>
    <name type="scientific">Branchiostoma floridae</name>
    <name type="common">Florida lancelet</name>
    <name type="synonym">Amphioxus</name>
    <dbReference type="NCBI Taxonomy" id="7739"/>
    <lineage>
        <taxon>Eukaryota</taxon>
        <taxon>Metazoa</taxon>
        <taxon>Chordata</taxon>
        <taxon>Cephalochordata</taxon>
        <taxon>Leptocardii</taxon>
        <taxon>Amphioxiformes</taxon>
        <taxon>Branchiostomatidae</taxon>
        <taxon>Branchiostoma</taxon>
    </lineage>
</organism>
<reference evidence="1" key="1">
    <citation type="journal article" date="2008" name="Nature">
        <title>The amphioxus genome and the evolution of the chordate karyotype.</title>
        <authorList>
            <consortium name="US DOE Joint Genome Institute (JGI-PGF)"/>
            <person name="Putnam N.H."/>
            <person name="Butts T."/>
            <person name="Ferrier D.E.K."/>
            <person name="Furlong R.F."/>
            <person name="Hellsten U."/>
            <person name="Kawashima T."/>
            <person name="Robinson-Rechavi M."/>
            <person name="Shoguchi E."/>
            <person name="Terry A."/>
            <person name="Yu J.-K."/>
            <person name="Benito-Gutierrez E.L."/>
            <person name="Dubchak I."/>
            <person name="Garcia-Fernandez J."/>
            <person name="Gibson-Brown J.J."/>
            <person name="Grigoriev I.V."/>
            <person name="Horton A.C."/>
            <person name="de Jong P.J."/>
            <person name="Jurka J."/>
            <person name="Kapitonov V.V."/>
            <person name="Kohara Y."/>
            <person name="Kuroki Y."/>
            <person name="Lindquist E."/>
            <person name="Lucas S."/>
            <person name="Osoegawa K."/>
            <person name="Pennacchio L.A."/>
            <person name="Salamov A.A."/>
            <person name="Satou Y."/>
            <person name="Sauka-Spengler T."/>
            <person name="Schmutz J."/>
            <person name="Shin-I T."/>
            <person name="Toyoda A."/>
            <person name="Bronner-Fraser M."/>
            <person name="Fujiyama A."/>
            <person name="Holland L.Z."/>
            <person name="Holland P.W.H."/>
            <person name="Satoh N."/>
            <person name="Rokhsar D.S."/>
        </authorList>
    </citation>
    <scope>NUCLEOTIDE SEQUENCE [LARGE SCALE GENOMIC DNA]</scope>
    <source>
        <strain evidence="1">S238N-H82</strain>
        <tissue evidence="1">Testes</tissue>
    </source>
</reference>
<gene>
    <name evidence="1" type="ORF">BRAFLDRAFT_68760</name>
</gene>
<name>C3YWD0_BRAFL</name>
<dbReference type="AlphaFoldDB" id="C3YWD0"/>
<accession>C3YWD0</accession>
<proteinExistence type="predicted"/>